<sequence>MRPLDRLELWVGVEPTVSRIGDSVQDQLVLSGFHERLEDIDRLASLGATRVRFPVLWERTAPNGLEQADWTWPDTRLARLAECGLDPIVGLVHHGGGPLHTHLLDPAFVTGLTAYARAVAERYPHVRTYTPVNEPLTTARFSALYGHWYPHARDDHSFWRALMHQLQATVLAMRAIREVNPEAELLQTEDMGLVSARPSLREQADFENERRWLSFDLLLGRVDQQHPMWSYLRWAGATEREILWFAENPCPPDVLGLNAYVTSERFLDDRVEHYRGGHHGGFHGGNGRRAYVDIEAVRVQGHPIGGPCGRLYEAGARYGLPLALTEVHLACTREEQLRWLHETWQQAQSARADGVDVRAVTAWSALGAFDWNSLLTRQVGHYESGLWDVRAPQPRPTALAHLARHLATGAELGPARAVLEGPGWWRRADRLRFPPEGPLHAEAPDGPPLLVAVPGRLGGRLLEACGGRGLPARRLAPGEARPALEAERPWAVVVAAGAFPDPADLRALAAACAGRGLPLLLLSSAQVFGGDATRPFLESDAPRPTCARGVRQRLEEEAVLAAHPGALVIRTGPLFDVGETEGFAAGLLRALRAGRPFPALAGVAVSPTFLPDLLHHALDLLLDGEVGVWHLANAGAVSWFEFAGMLARAARLDPRRVRAVSPAQVRSPAPWPALASERGWLMPGLEDAVRRWSPVPAVRRPRPADTRAPEYAGGRR</sequence>
<dbReference type="Gene3D" id="3.20.20.80">
    <property type="entry name" value="Glycosidases"/>
    <property type="match status" value="1"/>
</dbReference>
<comment type="caution">
    <text evidence="5">The sequence shown here is derived from an EMBL/GenBank/DDBJ whole genome shotgun (WGS) entry which is preliminary data.</text>
</comment>
<evidence type="ECO:0000259" key="4">
    <source>
        <dbReference type="Pfam" id="PF04321"/>
    </source>
</evidence>
<dbReference type="UniPathway" id="UPA00124"/>
<dbReference type="InterPro" id="IPR029903">
    <property type="entry name" value="RmlD-like-bd"/>
</dbReference>
<feature type="domain" description="RmlD-like substrate binding" evidence="4">
    <location>
        <begin position="506"/>
        <end position="673"/>
    </location>
</feature>
<dbReference type="PANTHER" id="PTHR10491:SF4">
    <property type="entry name" value="METHIONINE ADENOSYLTRANSFERASE 2 SUBUNIT BETA"/>
    <property type="match status" value="1"/>
</dbReference>
<dbReference type="EMBL" id="BFAG01000008">
    <property type="protein sequence ID" value="GBF06237.1"/>
    <property type="molecule type" value="Genomic_DNA"/>
</dbReference>
<feature type="region of interest" description="Disordered" evidence="3">
    <location>
        <begin position="696"/>
        <end position="716"/>
    </location>
</feature>
<dbReference type="GO" id="GO:0005975">
    <property type="term" value="P:carbohydrate metabolic process"/>
    <property type="evidence" value="ECO:0007669"/>
    <property type="project" value="InterPro"/>
</dbReference>
<dbReference type="Pfam" id="PF04321">
    <property type="entry name" value="RmlD_sub_bind"/>
    <property type="match status" value="1"/>
</dbReference>
<dbReference type="SUPFAM" id="SSF51445">
    <property type="entry name" value="(Trans)glycosidases"/>
    <property type="match status" value="1"/>
</dbReference>
<dbReference type="PANTHER" id="PTHR10491">
    <property type="entry name" value="DTDP-4-DEHYDRORHAMNOSE REDUCTASE"/>
    <property type="match status" value="1"/>
</dbReference>
<dbReference type="OrthoDB" id="9803892at2"/>
<reference evidence="6" key="1">
    <citation type="submission" date="2018-01" db="EMBL/GenBank/DDBJ databases">
        <title>Draft Genome Sequence of the Radioresistant Bacterium Deinococcus aerius TR0125, Isolated from the Higher Atmosphere above Japan.</title>
        <authorList>
            <person name="Satoh K."/>
            <person name="Arai H."/>
            <person name="Sanzen T."/>
            <person name="Kawaguchi Y."/>
            <person name="Hayashi H."/>
            <person name="Yokobori S."/>
            <person name="Yamagishi A."/>
            <person name="Oono Y."/>
            <person name="Narumi I."/>
        </authorList>
    </citation>
    <scope>NUCLEOTIDE SEQUENCE [LARGE SCALE GENOMIC DNA]</scope>
    <source>
        <strain evidence="6">TR0125</strain>
    </source>
</reference>
<evidence type="ECO:0000256" key="3">
    <source>
        <dbReference type="SAM" id="MobiDB-lite"/>
    </source>
</evidence>
<dbReference type="InterPro" id="IPR001360">
    <property type="entry name" value="Glyco_hydro_1"/>
</dbReference>
<comment type="similarity">
    <text evidence="1 2">Belongs to the dTDP-4-dehydrorhamnose reductase family.</text>
</comment>
<keyword evidence="2" id="KW-0560">Oxidoreductase</keyword>
<comment type="pathway">
    <text evidence="2">Carbohydrate biosynthesis; dTDP-L-rhamnose biosynthesis.</text>
</comment>
<dbReference type="EC" id="1.1.1.133" evidence="2"/>
<evidence type="ECO:0000313" key="6">
    <source>
        <dbReference type="Proteomes" id="UP000236569"/>
    </source>
</evidence>
<dbReference type="RefSeq" id="WP_103129627.1">
    <property type="nucleotide sequence ID" value="NZ_BFAG01000008.1"/>
</dbReference>
<dbReference type="AlphaFoldDB" id="A0A2I9DU59"/>
<dbReference type="InterPro" id="IPR036291">
    <property type="entry name" value="NAD(P)-bd_dom_sf"/>
</dbReference>
<evidence type="ECO:0000256" key="2">
    <source>
        <dbReference type="RuleBase" id="RU364082"/>
    </source>
</evidence>
<keyword evidence="2" id="KW-0521">NADP</keyword>
<dbReference type="InterPro" id="IPR005913">
    <property type="entry name" value="dTDP_dehydrorham_reduct"/>
</dbReference>
<comment type="function">
    <text evidence="2">Catalyzes the reduction of dTDP-6-deoxy-L-lyxo-4-hexulose to yield dTDP-L-rhamnose.</text>
</comment>
<organism evidence="5 6">
    <name type="scientific">Deinococcus aerius</name>
    <dbReference type="NCBI Taxonomy" id="200253"/>
    <lineage>
        <taxon>Bacteria</taxon>
        <taxon>Thermotogati</taxon>
        <taxon>Deinococcota</taxon>
        <taxon>Deinococci</taxon>
        <taxon>Deinococcales</taxon>
        <taxon>Deinococcaceae</taxon>
        <taxon>Deinococcus</taxon>
    </lineage>
</organism>
<keyword evidence="6" id="KW-1185">Reference proteome</keyword>
<evidence type="ECO:0000256" key="1">
    <source>
        <dbReference type="ARBA" id="ARBA00010944"/>
    </source>
</evidence>
<proteinExistence type="inferred from homology"/>
<dbReference type="Gene3D" id="3.40.50.720">
    <property type="entry name" value="NAD(P)-binding Rossmann-like Domain"/>
    <property type="match status" value="1"/>
</dbReference>
<protein>
    <recommendedName>
        <fullName evidence="2">dTDP-4-dehydrorhamnose reductase</fullName>
        <ecNumber evidence="2">1.1.1.133</ecNumber>
    </recommendedName>
</protein>
<dbReference type="GO" id="GO:0019305">
    <property type="term" value="P:dTDP-rhamnose biosynthetic process"/>
    <property type="evidence" value="ECO:0007669"/>
    <property type="project" value="UniProtKB-UniPathway"/>
</dbReference>
<gene>
    <name evidence="5" type="ORF">DAERI_080028</name>
</gene>
<dbReference type="GO" id="GO:0008831">
    <property type="term" value="F:dTDP-4-dehydrorhamnose reductase activity"/>
    <property type="evidence" value="ECO:0007669"/>
    <property type="project" value="UniProtKB-EC"/>
</dbReference>
<evidence type="ECO:0000313" key="5">
    <source>
        <dbReference type="EMBL" id="GBF06237.1"/>
    </source>
</evidence>
<dbReference type="Gene3D" id="3.90.25.10">
    <property type="entry name" value="UDP-galactose 4-epimerase, domain 1"/>
    <property type="match status" value="1"/>
</dbReference>
<dbReference type="InterPro" id="IPR017853">
    <property type="entry name" value="GH"/>
</dbReference>
<dbReference type="SUPFAM" id="SSF51735">
    <property type="entry name" value="NAD(P)-binding Rossmann-fold domains"/>
    <property type="match status" value="1"/>
</dbReference>
<accession>A0A2I9DU59</accession>
<dbReference type="GO" id="GO:0004553">
    <property type="term" value="F:hydrolase activity, hydrolyzing O-glycosyl compounds"/>
    <property type="evidence" value="ECO:0007669"/>
    <property type="project" value="InterPro"/>
</dbReference>
<dbReference type="Proteomes" id="UP000236569">
    <property type="component" value="Unassembled WGS sequence"/>
</dbReference>
<dbReference type="Pfam" id="PF00232">
    <property type="entry name" value="Glyco_hydro_1"/>
    <property type="match status" value="1"/>
</dbReference>
<name>A0A2I9DU59_9DEIO</name>